<organism evidence="3 4">
    <name type="scientific">Hortaea werneckii</name>
    <name type="common">Black yeast</name>
    <name type="synonym">Cladosporium werneckii</name>
    <dbReference type="NCBI Taxonomy" id="91943"/>
    <lineage>
        <taxon>Eukaryota</taxon>
        <taxon>Fungi</taxon>
        <taxon>Dikarya</taxon>
        <taxon>Ascomycota</taxon>
        <taxon>Pezizomycotina</taxon>
        <taxon>Dothideomycetes</taxon>
        <taxon>Dothideomycetidae</taxon>
        <taxon>Mycosphaerellales</taxon>
        <taxon>Teratosphaeriaceae</taxon>
        <taxon>Hortaea</taxon>
    </lineage>
</organism>
<dbReference type="GO" id="GO:0000976">
    <property type="term" value="F:transcription cis-regulatory region binding"/>
    <property type="evidence" value="ECO:0007669"/>
    <property type="project" value="TreeGrafter"/>
</dbReference>
<comment type="caution">
    <text evidence="3">The sequence shown here is derived from an EMBL/GenBank/DDBJ whole genome shotgun (WGS) entry which is preliminary data.</text>
</comment>
<comment type="subcellular location">
    <subcellularLocation>
        <location evidence="1">Nucleus</location>
    </subcellularLocation>
</comment>
<sequence>MGLRRYGPSRKTVEWAGGNRVIRHRKCDFEGQVCKQCWSNDLECVRQPAIKFRFDAHQRALARRTDSKQRYLPTITANVEFIDESPSLVAHYTGYSVPRPVGQDVPRISPADAGVGDGMDVMEPVTNFAPAPVSNQTSPEDTLVHVMNDSETITPFTEQEARLIRNYAENMALWTDATDPMRSFEFEVPRRALIEPLLKHAICAFSARHYYRCQSGASGEAEALDHQNKCLELLIPAMSGTQANSVSTLTAVAVLRQNEEMDDQDLRFHLEGTTRIFNMAPQFTSSEGLGEAAAWLCLREDIYVSLITQSPMNICTDSFYTAATILKGGDFAWTQRIVVHLAVLLNRAFGAPADHGHLELSETDISQWDERKPISFIPIHYTPRSVKDGRSWPEVMMLSPHHAVGLQYLHIAQIVLQVAKGMQAGNRPYEHLAEHRARERKLRHHLFMVVGIAISNPRAENTWFTARHCLSVWSGCLRKSRDQQAAIQFLVDMESRTGWRTAALRHLMQCQWDEESEPE</sequence>
<dbReference type="GO" id="GO:0045944">
    <property type="term" value="P:positive regulation of transcription by RNA polymerase II"/>
    <property type="evidence" value="ECO:0007669"/>
    <property type="project" value="TreeGrafter"/>
</dbReference>
<gene>
    <name evidence="3" type="ORF">D0865_13092</name>
</gene>
<proteinExistence type="predicted"/>
<dbReference type="GO" id="GO:0003700">
    <property type="term" value="F:DNA-binding transcription factor activity"/>
    <property type="evidence" value="ECO:0007669"/>
    <property type="project" value="TreeGrafter"/>
</dbReference>
<evidence type="ECO:0000313" key="3">
    <source>
        <dbReference type="EMBL" id="RMY38451.1"/>
    </source>
</evidence>
<dbReference type="PANTHER" id="PTHR37534:SF25">
    <property type="entry name" value="ZN(II)2CYS6 TRANSCRIPTION FACTOR (EUROFUNG)"/>
    <property type="match status" value="1"/>
</dbReference>
<dbReference type="EMBL" id="QWIN01001629">
    <property type="protein sequence ID" value="RMY38451.1"/>
    <property type="molecule type" value="Genomic_DNA"/>
</dbReference>
<dbReference type="Pfam" id="PF11951">
    <property type="entry name" value="Fungal_trans_2"/>
    <property type="match status" value="1"/>
</dbReference>
<accession>A0A3M7BFA5</accession>
<name>A0A3M7BFA5_HORWE</name>
<dbReference type="AlphaFoldDB" id="A0A3M7BFA5"/>
<evidence type="ECO:0000256" key="2">
    <source>
        <dbReference type="ARBA" id="ARBA00023242"/>
    </source>
</evidence>
<dbReference type="VEuPathDB" id="FungiDB:BTJ68_03789"/>
<dbReference type="PANTHER" id="PTHR37534">
    <property type="entry name" value="TRANSCRIPTIONAL ACTIVATOR PROTEIN UGA3"/>
    <property type="match status" value="1"/>
</dbReference>
<dbReference type="Proteomes" id="UP000270230">
    <property type="component" value="Unassembled WGS sequence"/>
</dbReference>
<dbReference type="InterPro" id="IPR021858">
    <property type="entry name" value="Fun_TF"/>
</dbReference>
<dbReference type="OrthoDB" id="4525710at2759"/>
<keyword evidence="2" id="KW-0539">Nucleus</keyword>
<evidence type="ECO:0000256" key="1">
    <source>
        <dbReference type="ARBA" id="ARBA00004123"/>
    </source>
</evidence>
<protein>
    <recommendedName>
        <fullName evidence="5">Zn(2)-C6 fungal-type domain-containing protein</fullName>
    </recommendedName>
</protein>
<evidence type="ECO:0008006" key="5">
    <source>
        <dbReference type="Google" id="ProtNLM"/>
    </source>
</evidence>
<reference evidence="3 4" key="1">
    <citation type="journal article" date="2018" name="BMC Genomics">
        <title>Genomic evidence for intraspecific hybridization in a clonal and extremely halotolerant yeast.</title>
        <authorList>
            <person name="Gostincar C."/>
            <person name="Stajich J.E."/>
            <person name="Zupancic J."/>
            <person name="Zalar P."/>
            <person name="Gunde-Cimerman N."/>
        </authorList>
    </citation>
    <scope>NUCLEOTIDE SEQUENCE [LARGE SCALE GENOMIC DNA]</scope>
    <source>
        <strain evidence="3 4">EXF-151</strain>
    </source>
</reference>
<dbReference type="GO" id="GO:0005634">
    <property type="term" value="C:nucleus"/>
    <property type="evidence" value="ECO:0007669"/>
    <property type="project" value="UniProtKB-SubCell"/>
</dbReference>
<evidence type="ECO:0000313" key="4">
    <source>
        <dbReference type="Proteomes" id="UP000270230"/>
    </source>
</evidence>